<dbReference type="InterPro" id="IPR036179">
    <property type="entry name" value="Ig-like_dom_sf"/>
</dbReference>
<dbReference type="Pfam" id="PF07686">
    <property type="entry name" value="V-set"/>
    <property type="match status" value="1"/>
</dbReference>
<feature type="region of interest" description="Disordered" evidence="4">
    <location>
        <begin position="386"/>
        <end position="509"/>
    </location>
</feature>
<evidence type="ECO:0000256" key="4">
    <source>
        <dbReference type="SAM" id="MobiDB-lite"/>
    </source>
</evidence>
<feature type="compositionally biased region" description="Low complexity" evidence="4">
    <location>
        <begin position="466"/>
        <end position="486"/>
    </location>
</feature>
<comment type="subcellular location">
    <subcellularLocation>
        <location evidence="1">Membrane</location>
    </subcellularLocation>
</comment>
<reference evidence="8" key="1">
    <citation type="submission" date="2021-04" db="EMBL/GenBank/DDBJ databases">
        <authorList>
            <consortium name="Wellcome Sanger Institute Data Sharing"/>
        </authorList>
    </citation>
    <scope>NUCLEOTIDE SEQUENCE [LARGE SCALE GENOMIC DNA]</scope>
</reference>
<reference evidence="8" key="3">
    <citation type="submission" date="2025-09" db="UniProtKB">
        <authorList>
            <consortium name="Ensembl"/>
        </authorList>
    </citation>
    <scope>IDENTIFICATION</scope>
</reference>
<dbReference type="InterPro" id="IPR053896">
    <property type="entry name" value="BTN3A2-like_Ig-C"/>
</dbReference>
<dbReference type="GO" id="GO:0009897">
    <property type="term" value="C:external side of plasma membrane"/>
    <property type="evidence" value="ECO:0007669"/>
    <property type="project" value="TreeGrafter"/>
</dbReference>
<organism evidence="8 9">
    <name type="scientific">Sparus aurata</name>
    <name type="common">Gilthead sea bream</name>
    <dbReference type="NCBI Taxonomy" id="8175"/>
    <lineage>
        <taxon>Eukaryota</taxon>
        <taxon>Metazoa</taxon>
        <taxon>Chordata</taxon>
        <taxon>Craniata</taxon>
        <taxon>Vertebrata</taxon>
        <taxon>Euteleostomi</taxon>
        <taxon>Actinopterygii</taxon>
        <taxon>Neopterygii</taxon>
        <taxon>Teleostei</taxon>
        <taxon>Neoteleostei</taxon>
        <taxon>Acanthomorphata</taxon>
        <taxon>Eupercaria</taxon>
        <taxon>Spariformes</taxon>
        <taxon>Sparidae</taxon>
        <taxon>Sparus</taxon>
    </lineage>
</organism>
<protein>
    <submittedName>
        <fullName evidence="8">Butyrophilin subfamily 3 member A2-like</fullName>
    </submittedName>
</protein>
<dbReference type="Proteomes" id="UP000472265">
    <property type="component" value="Chromosome 10"/>
</dbReference>
<dbReference type="InterPro" id="IPR050504">
    <property type="entry name" value="IgSF_BTN/MOG"/>
</dbReference>
<sequence length="530" mass="58251">MFRRLFLLAALLLLCKGEASGESVPAKVQALAGEAVVLPCKTNAGDLPAIEWSKEGLAPRRIILAYRNGRDVHAEKNALFHYRTSLIMDELKHGNISLRISSVQLTDAGKYICRTIRNQVPKDITVQLSVDAVFEPKLSAVPAVHGGVTLQCEADCWSPQPEITFLDKHGNSINAEEPKTHRDNSECVNVTRRMTLQTYTNSVTCRVHQPQTNQTRVTEIYIPGEIELQQSTLMNISSVIQSDTISLATKMCYQFSVFFFSCSKPVRLSLSYFFLIFFIISDNCMRSCTQTAAIAVAVAIAVLLIILFACGVLTNKMCGITVQGQKLPLSRQSSDQSTTSRNVDVYSQGTATTELLKKLDELPLSPQEKEDIVRKLTQHLNDLVSERSAVMRQRSQATINDSPPRSSPVAPPPVNPTSIIPHSDNPKPAASTSRSRPKSVSFVPKPDVSDPGSSPHNPSSPTLPTDTSAVLPPSSSSAFASDGTSVKRTMSLPESQLRLKPVTKPQRRYTMYSNRFSPLEHLSDDEQALL</sequence>
<proteinExistence type="predicted"/>
<evidence type="ECO:0000256" key="5">
    <source>
        <dbReference type="SAM" id="Phobius"/>
    </source>
</evidence>
<feature type="transmembrane region" description="Helical" evidence="5">
    <location>
        <begin position="292"/>
        <end position="314"/>
    </location>
</feature>
<name>A0A671VJX9_SPAAU</name>
<dbReference type="InterPro" id="IPR007110">
    <property type="entry name" value="Ig-like_dom"/>
</dbReference>
<dbReference type="InterPro" id="IPR013783">
    <property type="entry name" value="Ig-like_fold"/>
</dbReference>
<dbReference type="Ensembl" id="ENSSAUT00010026338.1">
    <property type="protein sequence ID" value="ENSSAUP00010024936.1"/>
    <property type="gene ID" value="ENSSAUG00010010914.1"/>
</dbReference>
<evidence type="ECO:0000256" key="2">
    <source>
        <dbReference type="ARBA" id="ARBA00023136"/>
    </source>
</evidence>
<dbReference type="InterPro" id="IPR013106">
    <property type="entry name" value="Ig_V-set"/>
</dbReference>
<feature type="signal peptide" evidence="6">
    <location>
        <begin position="1"/>
        <end position="21"/>
    </location>
</feature>
<dbReference type="GO" id="GO:0050852">
    <property type="term" value="P:T cell receptor signaling pathway"/>
    <property type="evidence" value="ECO:0007669"/>
    <property type="project" value="TreeGrafter"/>
</dbReference>
<dbReference type="InterPro" id="IPR003599">
    <property type="entry name" value="Ig_sub"/>
</dbReference>
<keyword evidence="6" id="KW-0732">Signal</keyword>
<accession>A0A671VJX9</accession>
<dbReference type="PANTHER" id="PTHR24100">
    <property type="entry name" value="BUTYROPHILIN"/>
    <property type="match status" value="1"/>
</dbReference>
<evidence type="ECO:0000256" key="3">
    <source>
        <dbReference type="ARBA" id="ARBA00023319"/>
    </source>
</evidence>
<dbReference type="AlphaFoldDB" id="A0A671VJX9"/>
<dbReference type="PROSITE" id="PS50835">
    <property type="entry name" value="IG_LIKE"/>
    <property type="match status" value="1"/>
</dbReference>
<dbReference type="GeneTree" id="ENSGT01050000244843"/>
<evidence type="ECO:0000259" key="7">
    <source>
        <dbReference type="PROSITE" id="PS50835"/>
    </source>
</evidence>
<evidence type="ECO:0000256" key="6">
    <source>
        <dbReference type="SAM" id="SignalP"/>
    </source>
</evidence>
<dbReference type="PANTHER" id="PTHR24100:SF151">
    <property type="entry name" value="ICOS LIGAND"/>
    <property type="match status" value="1"/>
</dbReference>
<keyword evidence="3" id="KW-0393">Immunoglobulin domain</keyword>
<feature type="compositionally biased region" description="Polar residues" evidence="4">
    <location>
        <begin position="451"/>
        <end position="465"/>
    </location>
</feature>
<dbReference type="Gene3D" id="2.60.40.10">
    <property type="entry name" value="Immunoglobulins"/>
    <property type="match status" value="2"/>
</dbReference>
<evidence type="ECO:0000313" key="9">
    <source>
        <dbReference type="Proteomes" id="UP000472265"/>
    </source>
</evidence>
<evidence type="ECO:0000313" key="8">
    <source>
        <dbReference type="Ensembl" id="ENSSAUP00010024936.1"/>
    </source>
</evidence>
<feature type="compositionally biased region" description="Pro residues" evidence="4">
    <location>
        <begin position="405"/>
        <end position="415"/>
    </location>
</feature>
<feature type="chain" id="PRO_5025485585" evidence="6">
    <location>
        <begin position="22"/>
        <end position="530"/>
    </location>
</feature>
<dbReference type="SUPFAM" id="SSF48726">
    <property type="entry name" value="Immunoglobulin"/>
    <property type="match status" value="1"/>
</dbReference>
<feature type="transmembrane region" description="Helical" evidence="5">
    <location>
        <begin position="257"/>
        <end position="280"/>
    </location>
</feature>
<reference evidence="8" key="2">
    <citation type="submission" date="2025-08" db="UniProtKB">
        <authorList>
            <consortium name="Ensembl"/>
        </authorList>
    </citation>
    <scope>IDENTIFICATION</scope>
</reference>
<evidence type="ECO:0000256" key="1">
    <source>
        <dbReference type="ARBA" id="ARBA00004370"/>
    </source>
</evidence>
<feature type="domain" description="Ig-like" evidence="7">
    <location>
        <begin position="33"/>
        <end position="129"/>
    </location>
</feature>
<dbReference type="InParanoid" id="A0A671VJX9"/>
<dbReference type="SMART" id="SM00409">
    <property type="entry name" value="IG"/>
    <property type="match status" value="1"/>
</dbReference>
<keyword evidence="9" id="KW-1185">Reference proteome</keyword>
<gene>
    <name evidence="8" type="primary">LOC115589180</name>
</gene>
<dbReference type="GO" id="GO:0005102">
    <property type="term" value="F:signaling receptor binding"/>
    <property type="evidence" value="ECO:0007669"/>
    <property type="project" value="TreeGrafter"/>
</dbReference>
<dbReference type="Pfam" id="PF22705">
    <property type="entry name" value="C2-set_3"/>
    <property type="match status" value="1"/>
</dbReference>
<keyword evidence="2 5" id="KW-0472">Membrane</keyword>
<keyword evidence="5" id="KW-0812">Transmembrane</keyword>
<dbReference type="GO" id="GO:0001817">
    <property type="term" value="P:regulation of cytokine production"/>
    <property type="evidence" value="ECO:0007669"/>
    <property type="project" value="TreeGrafter"/>
</dbReference>
<keyword evidence="5" id="KW-1133">Transmembrane helix</keyword>